<keyword evidence="1" id="KW-0812">Transmembrane</keyword>
<name>E7DPG8_9NOSO</name>
<dbReference type="EMBL" id="HQ291084">
    <property type="protein sequence ID" value="ADO18976.1"/>
    <property type="molecule type" value="Genomic_DNA"/>
</dbReference>
<keyword evidence="1" id="KW-0472">Membrane</keyword>
<gene>
    <name evidence="2" type="ORF">Nfla_1201</name>
</gene>
<proteinExistence type="predicted"/>
<accession>E7DPG8</accession>
<evidence type="ECO:0000256" key="1">
    <source>
        <dbReference type="SAM" id="Phobius"/>
    </source>
</evidence>
<dbReference type="AlphaFoldDB" id="E7DPG8"/>
<reference evidence="2" key="1">
    <citation type="journal article" date="2011" name="Acta Physiol. Plant.">
        <title>An investigation on the genetic background of Nostoc flagelliforme by similarity analysis of its partial genomic DNA and phylogenetic comparison of deduced related species.</title>
        <authorList>
            <person name="Gao X."/>
            <person name="Liu K."/>
            <person name="Qiu B.S."/>
        </authorList>
    </citation>
    <scope>NUCLEOTIDE SEQUENCE</scope>
    <source>
        <strain evidence="2">Sunitezuoqi</strain>
    </source>
</reference>
<sequence>MFNNFGQTQTRLFSKLTLFVIPGFLALSTTLISCTSTVSSTNTGTDPKAEPAAAKAITFKTKVL</sequence>
<protein>
    <submittedName>
        <fullName evidence="2">Aliphatic sulfonates family ABC transporter</fullName>
    </submittedName>
</protein>
<evidence type="ECO:0000313" key="2">
    <source>
        <dbReference type="EMBL" id="ADO18976.1"/>
    </source>
</evidence>
<keyword evidence="1" id="KW-1133">Transmembrane helix</keyword>
<feature type="transmembrane region" description="Helical" evidence="1">
    <location>
        <begin position="12"/>
        <end position="32"/>
    </location>
</feature>
<organism evidence="2">
    <name type="scientific">Nostoc flagelliforme str. Sunitezuoqi</name>
    <dbReference type="NCBI Taxonomy" id="676037"/>
    <lineage>
        <taxon>Bacteria</taxon>
        <taxon>Bacillati</taxon>
        <taxon>Cyanobacteriota</taxon>
        <taxon>Cyanophyceae</taxon>
        <taxon>Nostocales</taxon>
        <taxon>Nostocaceae</taxon>
        <taxon>Nostoc</taxon>
    </lineage>
</organism>